<evidence type="ECO:0000256" key="2">
    <source>
        <dbReference type="SAM" id="Phobius"/>
    </source>
</evidence>
<evidence type="ECO:0000313" key="4">
    <source>
        <dbReference type="EMBL" id="MFA1610109.1"/>
    </source>
</evidence>
<feature type="transmembrane region" description="Helical" evidence="2">
    <location>
        <begin position="96"/>
        <end position="115"/>
    </location>
</feature>
<proteinExistence type="predicted"/>
<feature type="transmembrane region" description="Helical" evidence="2">
    <location>
        <begin position="182"/>
        <end position="205"/>
    </location>
</feature>
<keyword evidence="2" id="KW-0472">Membrane</keyword>
<feature type="transmembrane region" description="Helical" evidence="2">
    <location>
        <begin position="122"/>
        <end position="145"/>
    </location>
</feature>
<protein>
    <submittedName>
        <fullName evidence="4">Rhomboid family intramembrane serine protease</fullName>
        <ecNumber evidence="4">3.4.21.105</ecNumber>
    </submittedName>
</protein>
<sequence>MDYPGHRRNRDRPRSNTRSADESVDADDSDAAVVRSQSGPSLGPADVAFLAAIPAILVGVFSLPKPLRVSLGLSYLQPTALTAYTSHFVHLERTHLLANLLVFLAVVPFALLVSVKSGRRRRFYLVAFTFLTVFPLVFSGLNVLFPRPRLGFGFSGVNLAFVGYLPHVLADRLGRDGPESTPVADSVLPLAFFLGTVIVAVRMGLSMLDSVPLAAHTPLLAAGIGSILSIVVFAHPIAARLRRGDASLSELFPPSVAFGALLFVLMLVIAFPHVSPADGTILNLFVHFLGYSFGFLVPYVAFRLLAVEIDPE</sequence>
<dbReference type="RefSeq" id="WP_372387400.1">
    <property type="nucleotide sequence ID" value="NZ_JBGNYA010000001.1"/>
</dbReference>
<feature type="transmembrane region" description="Helical" evidence="2">
    <location>
        <begin position="45"/>
        <end position="63"/>
    </location>
</feature>
<evidence type="ECO:0000256" key="1">
    <source>
        <dbReference type="SAM" id="MobiDB-lite"/>
    </source>
</evidence>
<keyword evidence="2" id="KW-0812">Transmembrane</keyword>
<reference evidence="4 5" key="1">
    <citation type="submission" date="2024-08" db="EMBL/GenBank/DDBJ databases">
        <title>Halobellus sp. MBLA0158 whole genome sequence.</title>
        <authorList>
            <person name="Hwang C.Y."/>
            <person name="Cho E.-S."/>
            <person name="Seo M.-J."/>
        </authorList>
    </citation>
    <scope>NUCLEOTIDE SEQUENCE [LARGE SCALE GENOMIC DNA]</scope>
    <source>
        <strain evidence="4 5">MBLA0158</strain>
    </source>
</reference>
<accession>A0ABD5MBZ6</accession>
<dbReference type="GO" id="GO:0008233">
    <property type="term" value="F:peptidase activity"/>
    <property type="evidence" value="ECO:0007669"/>
    <property type="project" value="UniProtKB-KW"/>
</dbReference>
<dbReference type="Pfam" id="PF01694">
    <property type="entry name" value="Rhomboid"/>
    <property type="match status" value="1"/>
</dbReference>
<keyword evidence="5" id="KW-1185">Reference proteome</keyword>
<feature type="domain" description="Peptidase S54 rhomboid" evidence="3">
    <location>
        <begin position="82"/>
        <end position="229"/>
    </location>
</feature>
<evidence type="ECO:0000259" key="3">
    <source>
        <dbReference type="Pfam" id="PF01694"/>
    </source>
</evidence>
<feature type="transmembrane region" description="Helical" evidence="2">
    <location>
        <begin position="151"/>
        <end position="170"/>
    </location>
</feature>
<dbReference type="AlphaFoldDB" id="A0ABD5MBZ6"/>
<evidence type="ECO:0000313" key="5">
    <source>
        <dbReference type="Proteomes" id="UP001570511"/>
    </source>
</evidence>
<keyword evidence="4" id="KW-0378">Hydrolase</keyword>
<organism evidence="4 5">
    <name type="scientific">Halobellus rubicundus</name>
    <dbReference type="NCBI Taxonomy" id="2996466"/>
    <lineage>
        <taxon>Archaea</taxon>
        <taxon>Methanobacteriati</taxon>
        <taxon>Methanobacteriota</taxon>
        <taxon>Stenosarchaea group</taxon>
        <taxon>Halobacteria</taxon>
        <taxon>Halobacteriales</taxon>
        <taxon>Haloferacaceae</taxon>
        <taxon>Halobellus</taxon>
    </lineage>
</organism>
<dbReference type="InterPro" id="IPR022764">
    <property type="entry name" value="Peptidase_S54_rhomboid_dom"/>
</dbReference>
<feature type="compositionally biased region" description="Basic residues" evidence="1">
    <location>
        <begin position="1"/>
        <end position="11"/>
    </location>
</feature>
<feature type="region of interest" description="Disordered" evidence="1">
    <location>
        <begin position="1"/>
        <end position="30"/>
    </location>
</feature>
<comment type="caution">
    <text evidence="4">The sequence shown here is derived from an EMBL/GenBank/DDBJ whole genome shotgun (WGS) entry which is preliminary data.</text>
</comment>
<feature type="transmembrane region" description="Helical" evidence="2">
    <location>
        <begin position="284"/>
        <end position="306"/>
    </location>
</feature>
<dbReference type="Proteomes" id="UP001570511">
    <property type="component" value="Unassembled WGS sequence"/>
</dbReference>
<name>A0ABD5MBZ6_9EURY</name>
<keyword evidence="2" id="KW-1133">Transmembrane helix</keyword>
<keyword evidence="4" id="KW-0645">Protease</keyword>
<feature type="transmembrane region" description="Helical" evidence="2">
    <location>
        <begin position="217"/>
        <end position="239"/>
    </location>
</feature>
<feature type="transmembrane region" description="Helical" evidence="2">
    <location>
        <begin position="251"/>
        <end position="272"/>
    </location>
</feature>
<dbReference type="EMBL" id="JBGNYA010000001">
    <property type="protein sequence ID" value="MFA1610109.1"/>
    <property type="molecule type" value="Genomic_DNA"/>
</dbReference>
<dbReference type="EC" id="3.4.21.105" evidence="4"/>
<dbReference type="GO" id="GO:0006508">
    <property type="term" value="P:proteolysis"/>
    <property type="evidence" value="ECO:0007669"/>
    <property type="project" value="UniProtKB-KW"/>
</dbReference>
<gene>
    <name evidence="4" type="ORF">OS889_03690</name>
</gene>